<proteinExistence type="predicted"/>
<organism evidence="2 3">
    <name type="scientific">Ornithinimicrobium avium</name>
    <dbReference type="NCBI Taxonomy" id="2283195"/>
    <lineage>
        <taxon>Bacteria</taxon>
        <taxon>Bacillati</taxon>
        <taxon>Actinomycetota</taxon>
        <taxon>Actinomycetes</taxon>
        <taxon>Micrococcales</taxon>
        <taxon>Ornithinimicrobiaceae</taxon>
        <taxon>Ornithinimicrobium</taxon>
    </lineage>
</organism>
<gene>
    <name evidence="2" type="ORF">DV701_08690</name>
</gene>
<dbReference type="RefSeq" id="WP_114927964.1">
    <property type="nucleotide sequence ID" value="NZ_CP031229.1"/>
</dbReference>
<evidence type="ECO:0000256" key="1">
    <source>
        <dbReference type="SAM" id="MobiDB-lite"/>
    </source>
</evidence>
<dbReference type="InterPro" id="IPR021784">
    <property type="entry name" value="DUF3349"/>
</dbReference>
<accession>A0A345NME1</accession>
<dbReference type="OrthoDB" id="4350726at2"/>
<reference evidence="2 3" key="1">
    <citation type="submission" date="2018-07" db="EMBL/GenBank/DDBJ databases">
        <title>Complete genome sequencing of Ornithinimicrobium sp. AMA3305.</title>
        <authorList>
            <person name="Bae J.-W."/>
        </authorList>
    </citation>
    <scope>NUCLEOTIDE SEQUENCE [LARGE SCALE GENOMIC DNA]</scope>
    <source>
        <strain evidence="2 3">AMA3305</strain>
    </source>
</reference>
<dbReference type="Gene3D" id="1.10.10.2390">
    <property type="match status" value="1"/>
</dbReference>
<keyword evidence="3" id="KW-1185">Reference proteome</keyword>
<protein>
    <submittedName>
        <fullName evidence="2">DUF3349 domain-containing protein</fullName>
    </submittedName>
</protein>
<dbReference type="Proteomes" id="UP000253790">
    <property type="component" value="Chromosome"/>
</dbReference>
<evidence type="ECO:0000313" key="3">
    <source>
        <dbReference type="Proteomes" id="UP000253790"/>
    </source>
</evidence>
<dbReference type="KEGG" id="orn:DV701_08690"/>
<feature type="compositionally biased region" description="Low complexity" evidence="1">
    <location>
        <begin position="117"/>
        <end position="128"/>
    </location>
</feature>
<evidence type="ECO:0000313" key="2">
    <source>
        <dbReference type="EMBL" id="AXH96199.1"/>
    </source>
</evidence>
<sequence length="128" mass="14151">MTEQQREEQRTGFLRKIVGWLRAGYPEGVPDGDYVALFGVLRRKLTDEDIEAIVEELTADRPEAITHEEIHDFILAHAMQQPKKKDIARVSARLAAGGWPLGDPDEEQGGEDDEPGTGEADGPTTGRI</sequence>
<dbReference type="Gene3D" id="6.10.140.2080">
    <property type="match status" value="1"/>
</dbReference>
<name>A0A345NME1_9MICO</name>
<dbReference type="Pfam" id="PF11829">
    <property type="entry name" value="DUF3349"/>
    <property type="match status" value="1"/>
</dbReference>
<dbReference type="EMBL" id="CP031229">
    <property type="protein sequence ID" value="AXH96199.1"/>
    <property type="molecule type" value="Genomic_DNA"/>
</dbReference>
<feature type="region of interest" description="Disordered" evidence="1">
    <location>
        <begin position="95"/>
        <end position="128"/>
    </location>
</feature>
<feature type="compositionally biased region" description="Acidic residues" evidence="1">
    <location>
        <begin position="103"/>
        <end position="116"/>
    </location>
</feature>
<dbReference type="AlphaFoldDB" id="A0A345NME1"/>